<feature type="transmembrane region" description="Helical" evidence="2">
    <location>
        <begin position="169"/>
        <end position="190"/>
    </location>
</feature>
<comment type="caution">
    <text evidence="3">The sequence shown here is derived from an EMBL/GenBank/DDBJ whole genome shotgun (WGS) entry which is preliminary data.</text>
</comment>
<dbReference type="RefSeq" id="WP_094660500.1">
    <property type="nucleotide sequence ID" value="NZ_MWWR01000005.1"/>
</dbReference>
<reference evidence="3 4" key="1">
    <citation type="journal article" date="2017" name="BMC Genomics">
        <title>Comparative genomic and phylogenomic analyses of the Bifidobacteriaceae family.</title>
        <authorList>
            <person name="Lugli G.A."/>
            <person name="Milani C."/>
            <person name="Turroni F."/>
            <person name="Duranti S."/>
            <person name="Mancabelli L."/>
            <person name="Mangifesta M."/>
            <person name="Ferrario C."/>
            <person name="Modesto M."/>
            <person name="Mattarelli P."/>
            <person name="Jiri K."/>
            <person name="van Sinderen D."/>
            <person name="Ventura M."/>
        </authorList>
    </citation>
    <scope>NUCLEOTIDE SEQUENCE [LARGE SCALE GENOMIC DNA]</scope>
    <source>
        <strain evidence="3 4">DSM 24742</strain>
    </source>
</reference>
<keyword evidence="4" id="KW-1185">Reference proteome</keyword>
<sequence>MEENNPIENNPMNGIGASTPQAATNPAANQAPAPDETSTAQAPTAQMPMAAGNQPAVGAAFVGAPAGAQPAAAPTGAGTVPPQGSVPTANGAAPQPQQPQQPATILQKIMCFGGFAFAVVFLVLAIVIKSWNSALFMLLFILLALISLGTCIAALVMTQKKNSHYKPRILSIIGIVLTVIALIVGMPNVMAVNAQKSESSAESETSTATSAESETSTATSTGTESETATSTETATSAASDASLNPTKITDEASLKSISEAQENDLITRLTAQKDALTSKISDYDSYKANASEVEAFYDTITSETEKTLLLYRQDAAVYANAVLSSGKSAHDMYSDIDAIDDDLYNGALDDTLDDVYNGLLDDLRDALYNGVLNDPDAASDYSEWSSICSNEYSQNSRSSSEVYAAISSTSSKIYSFSSALGIHLYSGDIDAAKKELSDFQAELDNNNQ</sequence>
<feature type="region of interest" description="Disordered" evidence="1">
    <location>
        <begin position="197"/>
        <end position="242"/>
    </location>
</feature>
<feature type="compositionally biased region" description="Low complexity" evidence="1">
    <location>
        <begin position="197"/>
        <end position="239"/>
    </location>
</feature>
<feature type="transmembrane region" description="Helical" evidence="2">
    <location>
        <begin position="134"/>
        <end position="157"/>
    </location>
</feature>
<name>A0A261EZ38_9BIFI</name>
<dbReference type="Proteomes" id="UP000216725">
    <property type="component" value="Unassembled WGS sequence"/>
</dbReference>
<feature type="transmembrane region" description="Helical" evidence="2">
    <location>
        <begin position="109"/>
        <end position="128"/>
    </location>
</feature>
<proteinExistence type="predicted"/>
<organism evidence="3 4">
    <name type="scientific">Pseudoscardovia radai</name>
    <dbReference type="NCBI Taxonomy" id="987066"/>
    <lineage>
        <taxon>Bacteria</taxon>
        <taxon>Bacillati</taxon>
        <taxon>Actinomycetota</taxon>
        <taxon>Actinomycetes</taxon>
        <taxon>Bifidobacteriales</taxon>
        <taxon>Bifidobacteriaceae</taxon>
        <taxon>Pseudoscardovia</taxon>
    </lineage>
</organism>
<keyword evidence="2" id="KW-1133">Transmembrane helix</keyword>
<evidence type="ECO:0000313" key="4">
    <source>
        <dbReference type="Proteomes" id="UP000216725"/>
    </source>
</evidence>
<protein>
    <submittedName>
        <fullName evidence="3">Uncharacterized protein</fullName>
    </submittedName>
</protein>
<keyword evidence="2" id="KW-0472">Membrane</keyword>
<keyword evidence="2" id="KW-0812">Transmembrane</keyword>
<dbReference type="SUPFAM" id="SSF82866">
    <property type="entry name" value="Multidrug efflux transporter AcrB transmembrane domain"/>
    <property type="match status" value="1"/>
</dbReference>
<feature type="region of interest" description="Disordered" evidence="1">
    <location>
        <begin position="71"/>
        <end position="99"/>
    </location>
</feature>
<accession>A0A261EZ38</accession>
<evidence type="ECO:0000313" key="3">
    <source>
        <dbReference type="EMBL" id="OZG52117.1"/>
    </source>
</evidence>
<evidence type="ECO:0000256" key="2">
    <source>
        <dbReference type="SAM" id="Phobius"/>
    </source>
</evidence>
<gene>
    <name evidence="3" type="ORF">PSRA_0667</name>
</gene>
<dbReference type="EMBL" id="MWWR01000005">
    <property type="protein sequence ID" value="OZG52117.1"/>
    <property type="molecule type" value="Genomic_DNA"/>
</dbReference>
<evidence type="ECO:0000256" key="1">
    <source>
        <dbReference type="SAM" id="MobiDB-lite"/>
    </source>
</evidence>
<feature type="compositionally biased region" description="Low complexity" evidence="1">
    <location>
        <begin position="71"/>
        <end position="83"/>
    </location>
</feature>
<dbReference type="AlphaFoldDB" id="A0A261EZ38"/>
<feature type="region of interest" description="Disordered" evidence="1">
    <location>
        <begin position="1"/>
        <end position="49"/>
    </location>
</feature>